<protein>
    <recommendedName>
        <fullName evidence="4">Bacterial spore germination immunoglobulin-like domain-containing protein</fullName>
    </recommendedName>
</protein>
<organism evidence="2 3">
    <name type="scientific">Candidatus Collierbacteria bacterium CG09_land_8_20_14_0_10_46_12</name>
    <dbReference type="NCBI Taxonomy" id="1974533"/>
    <lineage>
        <taxon>Bacteria</taxon>
        <taxon>Candidatus Collieribacteriota</taxon>
    </lineage>
</organism>
<evidence type="ECO:0000313" key="2">
    <source>
        <dbReference type="EMBL" id="PIS18031.1"/>
    </source>
</evidence>
<evidence type="ECO:0000256" key="1">
    <source>
        <dbReference type="SAM" id="Phobius"/>
    </source>
</evidence>
<dbReference type="Gene3D" id="2.60.40.10">
    <property type="entry name" value="Immunoglobulins"/>
    <property type="match status" value="1"/>
</dbReference>
<dbReference type="AlphaFoldDB" id="A0A2H0WZJ8"/>
<evidence type="ECO:0000313" key="3">
    <source>
        <dbReference type="Proteomes" id="UP000229574"/>
    </source>
</evidence>
<keyword evidence="1" id="KW-1133">Transmembrane helix</keyword>
<dbReference type="InterPro" id="IPR013783">
    <property type="entry name" value="Ig-like_fold"/>
</dbReference>
<dbReference type="EMBL" id="PEYY01000065">
    <property type="protein sequence ID" value="PIS18031.1"/>
    <property type="molecule type" value="Genomic_DNA"/>
</dbReference>
<proteinExistence type="predicted"/>
<keyword evidence="1" id="KW-0472">Membrane</keyword>
<sequence>MKVKKEATIAVIIGLVLALVVTGTILRARRALQAIKLPNTSILKKKPVSSINPKTNELYLELTTPDNLVVSIPQLTLTGKTLPGTYIAILGEKGEYLIVPSDIGNFSQDVVLVKGANAIKVSIYQNDGKKIEKTLNVVYTTAQL</sequence>
<comment type="caution">
    <text evidence="2">The sequence shown here is derived from an EMBL/GenBank/DDBJ whole genome shotgun (WGS) entry which is preliminary data.</text>
</comment>
<dbReference type="Proteomes" id="UP000229574">
    <property type="component" value="Unassembled WGS sequence"/>
</dbReference>
<feature type="transmembrane region" description="Helical" evidence="1">
    <location>
        <begin position="6"/>
        <end position="26"/>
    </location>
</feature>
<accession>A0A2H0WZJ8</accession>
<gene>
    <name evidence="2" type="ORF">COT54_01465</name>
</gene>
<reference evidence="3" key="1">
    <citation type="submission" date="2017-09" db="EMBL/GenBank/DDBJ databases">
        <title>Depth-based differentiation of microbial function through sediment-hosted aquifers and enrichment of novel symbionts in the deep terrestrial subsurface.</title>
        <authorList>
            <person name="Probst A.J."/>
            <person name="Ladd B."/>
            <person name="Jarett J.K."/>
            <person name="Geller-Mcgrath D.E."/>
            <person name="Sieber C.M.K."/>
            <person name="Emerson J.B."/>
            <person name="Anantharaman K."/>
            <person name="Thomas B.C."/>
            <person name="Malmstrom R."/>
            <person name="Stieglmeier M."/>
            <person name="Klingl A."/>
            <person name="Woyke T."/>
            <person name="Ryan C.M."/>
            <person name="Banfield J.F."/>
        </authorList>
    </citation>
    <scope>NUCLEOTIDE SEQUENCE [LARGE SCALE GENOMIC DNA]</scope>
</reference>
<evidence type="ECO:0008006" key="4">
    <source>
        <dbReference type="Google" id="ProtNLM"/>
    </source>
</evidence>
<keyword evidence="1" id="KW-0812">Transmembrane</keyword>
<name>A0A2H0WZJ8_9BACT</name>